<dbReference type="Pfam" id="PF12796">
    <property type="entry name" value="Ank_2"/>
    <property type="match status" value="3"/>
</dbReference>
<dbReference type="EMBL" id="KE345062">
    <property type="protein sequence ID" value="EXB93213.1"/>
    <property type="molecule type" value="Genomic_DNA"/>
</dbReference>
<feature type="transmembrane region" description="Helical" evidence="8">
    <location>
        <begin position="534"/>
        <end position="555"/>
    </location>
</feature>
<evidence type="ECO:0000256" key="1">
    <source>
        <dbReference type="ARBA" id="ARBA00004141"/>
    </source>
</evidence>
<organism evidence="10 11">
    <name type="scientific">Morus notabilis</name>
    <dbReference type="NCBI Taxonomy" id="981085"/>
    <lineage>
        <taxon>Eukaryota</taxon>
        <taxon>Viridiplantae</taxon>
        <taxon>Streptophyta</taxon>
        <taxon>Embryophyta</taxon>
        <taxon>Tracheophyta</taxon>
        <taxon>Spermatophyta</taxon>
        <taxon>Magnoliopsida</taxon>
        <taxon>eudicotyledons</taxon>
        <taxon>Gunneridae</taxon>
        <taxon>Pentapetalae</taxon>
        <taxon>rosids</taxon>
        <taxon>fabids</taxon>
        <taxon>Rosales</taxon>
        <taxon>Moraceae</taxon>
        <taxon>Moreae</taxon>
        <taxon>Morus</taxon>
    </lineage>
</organism>
<keyword evidence="5 7" id="KW-0040">ANK repeat</keyword>
<feature type="repeat" description="ANK" evidence="7">
    <location>
        <begin position="255"/>
        <end position="277"/>
    </location>
</feature>
<dbReference type="SUPFAM" id="SSF48403">
    <property type="entry name" value="Ankyrin repeat"/>
    <property type="match status" value="2"/>
</dbReference>
<dbReference type="eggNOG" id="KOG0504">
    <property type="taxonomic scope" value="Eukaryota"/>
</dbReference>
<dbReference type="OrthoDB" id="10040922at2759"/>
<dbReference type="SMART" id="SM00248">
    <property type="entry name" value="ANK"/>
    <property type="match status" value="8"/>
</dbReference>
<feature type="domain" description="PGG" evidence="9">
    <location>
        <begin position="489"/>
        <end position="593"/>
    </location>
</feature>
<evidence type="ECO:0000256" key="3">
    <source>
        <dbReference type="ARBA" id="ARBA00022737"/>
    </source>
</evidence>
<evidence type="ECO:0000256" key="2">
    <source>
        <dbReference type="ARBA" id="ARBA00022692"/>
    </source>
</evidence>
<sequence length="647" mass="71992">MDPELYNAAIYGSNVLSEKLTEEGSNIYLGQLTSQNNTILHVAAKSGQSKLAEDVLYSNSSLLHETNMKGNTALHIAARLGHLEMSRLLLNKAKERELEADISLLRMANLKGDTALHEAVRNDHYEVAMLLIDEDRDLTCFVNNVGESPLFLAVDRGFYKVALHILEAAPKCSYGGRNGMNALHAAVIRTHKSNQFKSTDKQTHPLWNKCSYIHQFISSHFKFPRSKYDLTITGPDFVGKVLRKCPSSMVEADDFGWIPLHYAAHLGNMEVVELFLEINHSSIVYIKDKEGMSALHISAKEGHVGVMRSIITKCPDTCELLDDKDRTALNVAVESRKKNAVKFFLQTLAFQDLINEQDKEGNTPLHLAALQGHAKILEMLARDPRVDKGALNKAGMTAVDIVQSSKILKELEILKTLSMAAFEIKGALPSLEQKVIRQTTEAQKIYVKDHEKLKDTESEVKEEMVGESNYIARKNFYKEDDPETNSLDLKNMAGLNLLASTIIAMVTFAAAFTMPGGYNEKGMAILSGEKAFKMFLLFDSLAFGCSAASMFVHFLAAAWPRRLCFTYPIYCVTVLTELSLVGIALAFVHGSLAVFPDNSGLANLATNSVLLSFSIPILYFGLKIGYNAYYLFKGCRLSSKKWCYKIR</sequence>
<dbReference type="Proteomes" id="UP000030645">
    <property type="component" value="Unassembled WGS sequence"/>
</dbReference>
<dbReference type="InterPro" id="IPR036770">
    <property type="entry name" value="Ankyrin_rpt-contain_sf"/>
</dbReference>
<dbReference type="Pfam" id="PF13962">
    <property type="entry name" value="PGG"/>
    <property type="match status" value="1"/>
</dbReference>
<dbReference type="PROSITE" id="PS50297">
    <property type="entry name" value="ANK_REP_REGION"/>
    <property type="match status" value="4"/>
</dbReference>
<dbReference type="STRING" id="981085.W9S6U7"/>
<dbReference type="PANTHER" id="PTHR24186">
    <property type="entry name" value="PROTEIN PHOSPHATASE 1 REGULATORY SUBUNIT"/>
    <property type="match status" value="1"/>
</dbReference>
<keyword evidence="4 8" id="KW-1133">Transmembrane helix</keyword>
<evidence type="ECO:0000313" key="10">
    <source>
        <dbReference type="EMBL" id="EXB93213.1"/>
    </source>
</evidence>
<dbReference type="AlphaFoldDB" id="W9S6U7"/>
<dbReference type="PROSITE" id="PS50088">
    <property type="entry name" value="ANK_REPEAT"/>
    <property type="match status" value="4"/>
</dbReference>
<reference evidence="11" key="1">
    <citation type="submission" date="2013-01" db="EMBL/GenBank/DDBJ databases">
        <title>Draft Genome Sequence of a Mulberry Tree, Morus notabilis C.K. Schneid.</title>
        <authorList>
            <person name="He N."/>
            <person name="Zhao S."/>
        </authorList>
    </citation>
    <scope>NUCLEOTIDE SEQUENCE</scope>
</reference>
<gene>
    <name evidence="10" type="ORF">L484_024552</name>
</gene>
<name>W9S6U7_9ROSA</name>
<feature type="transmembrane region" description="Helical" evidence="8">
    <location>
        <begin position="609"/>
        <end position="632"/>
    </location>
</feature>
<proteinExistence type="predicted"/>
<evidence type="ECO:0000256" key="5">
    <source>
        <dbReference type="ARBA" id="ARBA00023043"/>
    </source>
</evidence>
<evidence type="ECO:0000256" key="7">
    <source>
        <dbReference type="PROSITE-ProRule" id="PRU00023"/>
    </source>
</evidence>
<feature type="repeat" description="ANK" evidence="7">
    <location>
        <begin position="111"/>
        <end position="138"/>
    </location>
</feature>
<feature type="transmembrane region" description="Helical" evidence="8">
    <location>
        <begin position="567"/>
        <end position="589"/>
    </location>
</feature>
<dbReference type="Gene3D" id="1.25.40.20">
    <property type="entry name" value="Ankyrin repeat-containing domain"/>
    <property type="match status" value="1"/>
</dbReference>
<comment type="subcellular location">
    <subcellularLocation>
        <location evidence="1">Membrane</location>
        <topology evidence="1">Multi-pass membrane protein</topology>
    </subcellularLocation>
</comment>
<dbReference type="PANTHER" id="PTHR24186:SF50">
    <property type="entry name" value="ANKYRIN REPEAT-CONTAINING PROTEIN ITN1-LIKE ISOFORM X1"/>
    <property type="match status" value="1"/>
</dbReference>
<accession>W9S6U7</accession>
<evidence type="ECO:0000256" key="8">
    <source>
        <dbReference type="SAM" id="Phobius"/>
    </source>
</evidence>
<feature type="transmembrane region" description="Helical" evidence="8">
    <location>
        <begin position="495"/>
        <end position="514"/>
    </location>
</feature>
<feature type="repeat" description="ANK" evidence="7">
    <location>
        <begin position="69"/>
        <end position="101"/>
    </location>
</feature>
<dbReference type="KEGG" id="mnt:21407291"/>
<evidence type="ECO:0000313" key="11">
    <source>
        <dbReference type="Proteomes" id="UP000030645"/>
    </source>
</evidence>
<protein>
    <submittedName>
        <fullName evidence="10">Ankyrin repeat-containing protein</fullName>
    </submittedName>
</protein>
<dbReference type="GO" id="GO:0005886">
    <property type="term" value="C:plasma membrane"/>
    <property type="evidence" value="ECO:0007669"/>
    <property type="project" value="TreeGrafter"/>
</dbReference>
<feature type="repeat" description="ANK" evidence="7">
    <location>
        <begin position="360"/>
        <end position="380"/>
    </location>
</feature>
<evidence type="ECO:0000256" key="6">
    <source>
        <dbReference type="ARBA" id="ARBA00023136"/>
    </source>
</evidence>
<dbReference type="InterPro" id="IPR002110">
    <property type="entry name" value="Ankyrin_rpt"/>
</dbReference>
<keyword evidence="11" id="KW-1185">Reference proteome</keyword>
<keyword evidence="6 8" id="KW-0472">Membrane</keyword>
<evidence type="ECO:0000259" key="9">
    <source>
        <dbReference type="Pfam" id="PF13962"/>
    </source>
</evidence>
<evidence type="ECO:0000256" key="4">
    <source>
        <dbReference type="ARBA" id="ARBA00022989"/>
    </source>
</evidence>
<keyword evidence="2 8" id="KW-0812">Transmembrane</keyword>
<keyword evidence="3" id="KW-0677">Repeat</keyword>
<dbReference type="InterPro" id="IPR026961">
    <property type="entry name" value="PGG_dom"/>
</dbReference>